<feature type="region of interest" description="Disordered" evidence="1">
    <location>
        <begin position="58"/>
        <end position="96"/>
    </location>
</feature>
<feature type="compositionally biased region" description="Basic and acidic residues" evidence="1">
    <location>
        <begin position="68"/>
        <end position="83"/>
    </location>
</feature>
<keyword evidence="3" id="KW-1185">Reference proteome</keyword>
<dbReference type="Proteomes" id="UP000255467">
    <property type="component" value="Unassembled WGS sequence"/>
</dbReference>
<accession>A0A379JLZ7</accession>
<dbReference type="STRING" id="1406858.GCA_000710895_04106"/>
<evidence type="ECO:0000313" key="3">
    <source>
        <dbReference type="Proteomes" id="UP000255467"/>
    </source>
</evidence>
<sequence length="96" mass="10681">MNKPRPWPRWLRWARQLLAAAAAVALVTGGLALFAPTDPGRTLPPMYPLPPVVSKPLNTGQWPAHRSPHTDFRESPGEAERYRRPAPTQRLVGSQP</sequence>
<dbReference type="EMBL" id="UGRY01000007">
    <property type="protein sequence ID" value="SUD49460.1"/>
    <property type="molecule type" value="Genomic_DNA"/>
</dbReference>
<evidence type="ECO:0000313" key="2">
    <source>
        <dbReference type="EMBL" id="SUD49460.1"/>
    </source>
</evidence>
<organism evidence="2 3">
    <name type="scientific">Nocardia otitidiscaviarum</name>
    <dbReference type="NCBI Taxonomy" id="1823"/>
    <lineage>
        <taxon>Bacteria</taxon>
        <taxon>Bacillati</taxon>
        <taxon>Actinomycetota</taxon>
        <taxon>Actinomycetes</taxon>
        <taxon>Mycobacteriales</taxon>
        <taxon>Nocardiaceae</taxon>
        <taxon>Nocardia</taxon>
    </lineage>
</organism>
<dbReference type="AlphaFoldDB" id="A0A379JLZ7"/>
<gene>
    <name evidence="2" type="ORF">NCTC1934_06814</name>
</gene>
<name>A0A379JLZ7_9NOCA</name>
<reference evidence="2 3" key="1">
    <citation type="submission" date="2018-06" db="EMBL/GenBank/DDBJ databases">
        <authorList>
            <consortium name="Pathogen Informatics"/>
            <person name="Doyle S."/>
        </authorList>
    </citation>
    <scope>NUCLEOTIDE SEQUENCE [LARGE SCALE GENOMIC DNA]</scope>
    <source>
        <strain evidence="2 3">NCTC1934</strain>
    </source>
</reference>
<evidence type="ECO:0000256" key="1">
    <source>
        <dbReference type="SAM" id="MobiDB-lite"/>
    </source>
</evidence>
<protein>
    <submittedName>
        <fullName evidence="2">Uncharacterized protein</fullName>
    </submittedName>
</protein>
<proteinExistence type="predicted"/>
<dbReference type="RefSeq" id="WP_039814667.1">
    <property type="nucleotide sequence ID" value="NZ_UGRY01000007.1"/>
</dbReference>